<dbReference type="PANTHER" id="PTHR13906">
    <property type="entry name" value="PORCUPINE"/>
    <property type="match status" value="1"/>
</dbReference>
<feature type="transmembrane region" description="Helical" evidence="12">
    <location>
        <begin position="394"/>
        <end position="414"/>
    </location>
</feature>
<dbReference type="InterPro" id="IPR004299">
    <property type="entry name" value="MBOAT_fam"/>
</dbReference>
<feature type="transmembrane region" description="Helical" evidence="12">
    <location>
        <begin position="326"/>
        <end position="359"/>
    </location>
</feature>
<keyword evidence="3" id="KW-0879">Wnt signaling pathway</keyword>
<keyword evidence="14" id="KW-1185">Reference proteome</keyword>
<reference evidence="13 14" key="1">
    <citation type="journal article" date="2024" name="bioRxiv">
        <title>A reference genome for Trichogramma kaykai: A tiny desert-dwelling parasitoid wasp with competing sex-ratio distorters.</title>
        <authorList>
            <person name="Culotta J."/>
            <person name="Lindsey A.R."/>
        </authorList>
    </citation>
    <scope>NUCLEOTIDE SEQUENCE [LARGE SCALE GENOMIC DNA]</scope>
    <source>
        <strain evidence="13 14">KSX58</strain>
    </source>
</reference>
<evidence type="ECO:0000256" key="9">
    <source>
        <dbReference type="ARBA" id="ARBA00038867"/>
    </source>
</evidence>
<dbReference type="AlphaFoldDB" id="A0ABD2W4U4"/>
<evidence type="ECO:0000256" key="6">
    <source>
        <dbReference type="ARBA" id="ARBA00023136"/>
    </source>
</evidence>
<dbReference type="Pfam" id="PF03062">
    <property type="entry name" value="MBOAT"/>
    <property type="match status" value="1"/>
</dbReference>
<evidence type="ECO:0000256" key="11">
    <source>
        <dbReference type="ARBA" id="ARBA00047978"/>
    </source>
</evidence>
<feature type="transmembrane region" description="Helical" evidence="12">
    <location>
        <begin position="261"/>
        <end position="279"/>
    </location>
</feature>
<dbReference type="GO" id="GO:0016020">
    <property type="term" value="C:membrane"/>
    <property type="evidence" value="ECO:0007669"/>
    <property type="project" value="UniProtKB-SubCell"/>
</dbReference>
<dbReference type="PANTHER" id="PTHR13906:SF12">
    <property type="entry name" value="PROTEIN-SERINE O-PALMITOLEOYLTRANSFERASE PORCUPINE"/>
    <property type="match status" value="1"/>
</dbReference>
<organism evidence="13 14">
    <name type="scientific">Trichogramma kaykai</name>
    <dbReference type="NCBI Taxonomy" id="54128"/>
    <lineage>
        <taxon>Eukaryota</taxon>
        <taxon>Metazoa</taxon>
        <taxon>Ecdysozoa</taxon>
        <taxon>Arthropoda</taxon>
        <taxon>Hexapoda</taxon>
        <taxon>Insecta</taxon>
        <taxon>Pterygota</taxon>
        <taxon>Neoptera</taxon>
        <taxon>Endopterygota</taxon>
        <taxon>Hymenoptera</taxon>
        <taxon>Apocrita</taxon>
        <taxon>Proctotrupomorpha</taxon>
        <taxon>Chalcidoidea</taxon>
        <taxon>Trichogrammatidae</taxon>
        <taxon>Trichogramma</taxon>
    </lineage>
</organism>
<keyword evidence="7" id="KW-0012">Acyltransferase</keyword>
<dbReference type="GO" id="GO:1990698">
    <property type="term" value="F:palmitoleoyltransferase activity"/>
    <property type="evidence" value="ECO:0007669"/>
    <property type="project" value="UniProtKB-EC"/>
</dbReference>
<keyword evidence="2" id="KW-0808">Transferase</keyword>
<accession>A0ABD2W4U4</accession>
<comment type="catalytic activity">
    <reaction evidence="11">
        <text>[Wnt protein]-L-serine + (9Z)-hexadecenoyl-CoA = [Wnt protein]-O-(9Z)-hexadecenoyl-L-serine + CoA</text>
        <dbReference type="Rhea" id="RHEA:45336"/>
        <dbReference type="Rhea" id="RHEA-COMP:11170"/>
        <dbReference type="Rhea" id="RHEA-COMP:11171"/>
        <dbReference type="ChEBI" id="CHEBI:29999"/>
        <dbReference type="ChEBI" id="CHEBI:57287"/>
        <dbReference type="ChEBI" id="CHEBI:61540"/>
        <dbReference type="ChEBI" id="CHEBI:85189"/>
        <dbReference type="EC" id="2.3.1.250"/>
    </reaction>
</comment>
<keyword evidence="5 12" id="KW-1133">Transmembrane helix</keyword>
<evidence type="ECO:0000256" key="2">
    <source>
        <dbReference type="ARBA" id="ARBA00022679"/>
    </source>
</evidence>
<feature type="transmembrane region" description="Helical" evidence="12">
    <location>
        <begin position="180"/>
        <end position="198"/>
    </location>
</feature>
<dbReference type="EMBL" id="JBJJXI010000136">
    <property type="protein sequence ID" value="KAL3388090.1"/>
    <property type="molecule type" value="Genomic_DNA"/>
</dbReference>
<evidence type="ECO:0000256" key="10">
    <source>
        <dbReference type="ARBA" id="ARBA00040371"/>
    </source>
</evidence>
<feature type="transmembrane region" description="Helical" evidence="12">
    <location>
        <begin position="96"/>
        <end position="115"/>
    </location>
</feature>
<keyword evidence="4 12" id="KW-0812">Transmembrane</keyword>
<proteinExistence type="inferred from homology"/>
<keyword evidence="6 12" id="KW-0472">Membrane</keyword>
<comment type="caution">
    <text evidence="13">The sequence shown here is derived from an EMBL/GenBank/DDBJ whole genome shotgun (WGS) entry which is preliminary data.</text>
</comment>
<name>A0ABD2W4U4_9HYME</name>
<comment type="subcellular location">
    <subcellularLocation>
        <location evidence="1">Membrane</location>
        <topology evidence="1">Multi-pass membrane protein</topology>
    </subcellularLocation>
</comment>
<evidence type="ECO:0000256" key="1">
    <source>
        <dbReference type="ARBA" id="ARBA00004141"/>
    </source>
</evidence>
<evidence type="ECO:0000256" key="3">
    <source>
        <dbReference type="ARBA" id="ARBA00022687"/>
    </source>
</evidence>
<gene>
    <name evidence="13" type="ORF">TKK_017149</name>
</gene>
<evidence type="ECO:0000256" key="7">
    <source>
        <dbReference type="ARBA" id="ARBA00023315"/>
    </source>
</evidence>
<evidence type="ECO:0000256" key="12">
    <source>
        <dbReference type="SAM" id="Phobius"/>
    </source>
</evidence>
<evidence type="ECO:0000256" key="5">
    <source>
        <dbReference type="ARBA" id="ARBA00022989"/>
    </source>
</evidence>
<sequence>MDLMPMYDDDSECAGDQQCFSTNMDDYDYEYVQEQESLVELYQYCISPTLNDTLWYLIPLTIASFTCNVAARINYIPHKMFHSITASTGIYVLYNYAYECFFLLLFYVILSYLFLHLPKKHRQGTKVFLPSIFLILYCEVFMHAKDWNKIRGVVMIAVMKAISLTVDMSDTDKIVNVHEYIGYMLCGITAIFGPWTSFETYTNLYNEKKWKLWWFFVVISYAIVGLFCLSISNCWTNWILSDNAAKWMVAFRDAFGFRTSHYFVCFISSAIMLLGGYPLTQSLLTKPLEIEVPRSLVQVVVSWNMPMHNWLKTYVFRPGRKQLGRFGAIILTYLASSLLHGLNFQLAAVLLSLGFYTYIEYQLRQLLATEFNACIGSKQCSAYKCEHLRTTYNCYWVVLVNGAFSILAIFHLAYLGLMFDASETQETGYSYQHTINKWSELNFASHWVACTTYLAYYLIR</sequence>
<feature type="transmembrane region" description="Helical" evidence="12">
    <location>
        <begin position="127"/>
        <end position="144"/>
    </location>
</feature>
<evidence type="ECO:0000313" key="14">
    <source>
        <dbReference type="Proteomes" id="UP001627154"/>
    </source>
</evidence>
<evidence type="ECO:0000256" key="4">
    <source>
        <dbReference type="ARBA" id="ARBA00022692"/>
    </source>
</evidence>
<dbReference type="Proteomes" id="UP001627154">
    <property type="component" value="Unassembled WGS sequence"/>
</dbReference>
<feature type="transmembrane region" description="Helical" evidence="12">
    <location>
        <begin position="213"/>
        <end position="240"/>
    </location>
</feature>
<protein>
    <recommendedName>
        <fullName evidence="10">Protein-serine O-palmitoleoyltransferase porcupine</fullName>
        <ecNumber evidence="9">2.3.1.250</ecNumber>
    </recommendedName>
</protein>
<evidence type="ECO:0000256" key="8">
    <source>
        <dbReference type="ARBA" id="ARBA00038269"/>
    </source>
</evidence>
<comment type="similarity">
    <text evidence="8">Belongs to the membrane-bound acyltransferase family. Porcupine subfamily.</text>
</comment>
<feature type="transmembrane region" description="Helical" evidence="12">
    <location>
        <begin position="54"/>
        <end position="76"/>
    </location>
</feature>
<dbReference type="GO" id="GO:0016055">
    <property type="term" value="P:Wnt signaling pathway"/>
    <property type="evidence" value="ECO:0007669"/>
    <property type="project" value="UniProtKB-KW"/>
</dbReference>
<evidence type="ECO:0000313" key="13">
    <source>
        <dbReference type="EMBL" id="KAL3388090.1"/>
    </source>
</evidence>
<dbReference type="EC" id="2.3.1.250" evidence="9"/>
<dbReference type="InterPro" id="IPR049941">
    <property type="entry name" value="LPLAT_7/PORCN-like"/>
</dbReference>